<dbReference type="AlphaFoldDB" id="A0A7J7ZD12"/>
<sequence>MTQSLKMSCPQQLVGTCYAAWPPGGVRGGAANQRNRFSPVPSLNSPCSPGWGARALDFIHWQLMKTAHPGWSVLGIRKLLAFRSQVLVPGTTRSKQYSGSGLTQQCLSPSLVHCNPFPDRVYFQPCRDTPG</sequence>
<comment type="caution">
    <text evidence="1">The sequence shown here is derived from an EMBL/GenBank/DDBJ whole genome shotgun (WGS) entry which is preliminary data.</text>
</comment>
<proteinExistence type="predicted"/>
<name>A0A7J7ZD12_RHIFE</name>
<accession>A0A7J7ZD12</accession>
<evidence type="ECO:0000313" key="1">
    <source>
        <dbReference type="EMBL" id="KAF6371979.1"/>
    </source>
</evidence>
<organism evidence="1 2">
    <name type="scientific">Rhinolophus ferrumequinum</name>
    <name type="common">Greater horseshoe bat</name>
    <dbReference type="NCBI Taxonomy" id="59479"/>
    <lineage>
        <taxon>Eukaryota</taxon>
        <taxon>Metazoa</taxon>
        <taxon>Chordata</taxon>
        <taxon>Craniata</taxon>
        <taxon>Vertebrata</taxon>
        <taxon>Euteleostomi</taxon>
        <taxon>Mammalia</taxon>
        <taxon>Eutheria</taxon>
        <taxon>Laurasiatheria</taxon>
        <taxon>Chiroptera</taxon>
        <taxon>Yinpterochiroptera</taxon>
        <taxon>Rhinolophoidea</taxon>
        <taxon>Rhinolophidae</taxon>
        <taxon>Rhinolophinae</taxon>
        <taxon>Rhinolophus</taxon>
    </lineage>
</organism>
<dbReference type="Proteomes" id="UP000585614">
    <property type="component" value="Unassembled WGS sequence"/>
</dbReference>
<reference evidence="1 2" key="1">
    <citation type="journal article" date="2020" name="Nature">
        <title>Six reference-quality genomes reveal evolution of bat adaptations.</title>
        <authorList>
            <person name="Jebb D."/>
            <person name="Huang Z."/>
            <person name="Pippel M."/>
            <person name="Hughes G.M."/>
            <person name="Lavrichenko K."/>
            <person name="Devanna P."/>
            <person name="Winkler S."/>
            <person name="Jermiin L.S."/>
            <person name="Skirmuntt E.C."/>
            <person name="Katzourakis A."/>
            <person name="Burkitt-Gray L."/>
            <person name="Ray D.A."/>
            <person name="Sullivan K.A.M."/>
            <person name="Roscito J.G."/>
            <person name="Kirilenko B.M."/>
            <person name="Davalos L.M."/>
            <person name="Corthals A.P."/>
            <person name="Power M.L."/>
            <person name="Jones G."/>
            <person name="Ransome R.D."/>
            <person name="Dechmann D.K.N."/>
            <person name="Locatelli A.G."/>
            <person name="Puechmaille S.J."/>
            <person name="Fedrigo O."/>
            <person name="Jarvis E.D."/>
            <person name="Hiller M."/>
            <person name="Vernes S.C."/>
            <person name="Myers E.W."/>
            <person name="Teeling E.C."/>
        </authorList>
    </citation>
    <scope>NUCLEOTIDE SEQUENCE [LARGE SCALE GENOMIC DNA]</scope>
    <source>
        <strain evidence="1">MRhiFer1</strain>
        <tissue evidence="1">Lung</tissue>
    </source>
</reference>
<dbReference type="EMBL" id="JACAGC010000004">
    <property type="protein sequence ID" value="KAF6371979.1"/>
    <property type="molecule type" value="Genomic_DNA"/>
</dbReference>
<gene>
    <name evidence="1" type="ORF">mRhiFer1_009720</name>
</gene>
<protein>
    <submittedName>
        <fullName evidence="1">Uncharacterized protein</fullName>
    </submittedName>
</protein>
<evidence type="ECO:0000313" key="2">
    <source>
        <dbReference type="Proteomes" id="UP000585614"/>
    </source>
</evidence>